<gene>
    <name evidence="2" type="ORF">PROFUN_14075</name>
</gene>
<dbReference type="Proteomes" id="UP000241769">
    <property type="component" value="Unassembled WGS sequence"/>
</dbReference>
<reference evidence="2 3" key="1">
    <citation type="journal article" date="2018" name="Genome Biol. Evol.">
        <title>Multiple Roots of Fruiting Body Formation in Amoebozoa.</title>
        <authorList>
            <person name="Hillmann F."/>
            <person name="Forbes G."/>
            <person name="Novohradska S."/>
            <person name="Ferling I."/>
            <person name="Riege K."/>
            <person name="Groth M."/>
            <person name="Westermann M."/>
            <person name="Marz M."/>
            <person name="Spaller T."/>
            <person name="Winckler T."/>
            <person name="Schaap P."/>
            <person name="Glockner G."/>
        </authorList>
    </citation>
    <scope>NUCLEOTIDE SEQUENCE [LARGE SCALE GENOMIC DNA]</scope>
    <source>
        <strain evidence="2 3">Jena</strain>
    </source>
</reference>
<dbReference type="InParanoid" id="A0A2P6N212"/>
<comment type="caution">
    <text evidence="2">The sequence shown here is derived from an EMBL/GenBank/DDBJ whole genome shotgun (WGS) entry which is preliminary data.</text>
</comment>
<protein>
    <submittedName>
        <fullName evidence="2">Uncharacterized protein</fullName>
    </submittedName>
</protein>
<dbReference type="EMBL" id="MDYQ01000249">
    <property type="protein sequence ID" value="PRP77971.1"/>
    <property type="molecule type" value="Genomic_DNA"/>
</dbReference>
<evidence type="ECO:0000313" key="3">
    <source>
        <dbReference type="Proteomes" id="UP000241769"/>
    </source>
</evidence>
<name>A0A2P6N212_9EUKA</name>
<evidence type="ECO:0000313" key="2">
    <source>
        <dbReference type="EMBL" id="PRP77971.1"/>
    </source>
</evidence>
<organism evidence="2 3">
    <name type="scientific">Planoprotostelium fungivorum</name>
    <dbReference type="NCBI Taxonomy" id="1890364"/>
    <lineage>
        <taxon>Eukaryota</taxon>
        <taxon>Amoebozoa</taxon>
        <taxon>Evosea</taxon>
        <taxon>Variosea</taxon>
        <taxon>Cavosteliida</taxon>
        <taxon>Cavosteliaceae</taxon>
        <taxon>Planoprotostelium</taxon>
    </lineage>
</organism>
<keyword evidence="3" id="KW-1185">Reference proteome</keyword>
<sequence length="264" mass="29852">MLLHPVRKTESRGGERYYWGQQPHCTIMFLRKKNGTTDSSRALIKQDPTFQFEELNSPAHIQIDIEEELEMEVQSPPPSRTKAAWSNQGGGQPLSPPPKVLQPDFPQNIIDQKRTIQTTLDPFNAYTQVEEFEDDDGASTVISQKEREREIEQEIVLMTAKAIRRTQSDLIKPAAPVLSFAGDKPFIPALPLGDMKTMVQANNAMLSARITSRQVPEIQITPRSKDPKIFADKRARLTSILQANHSNGNNNAEARNVRMRNSMY</sequence>
<feature type="region of interest" description="Disordered" evidence="1">
    <location>
        <begin position="72"/>
        <end position="102"/>
    </location>
</feature>
<evidence type="ECO:0000256" key="1">
    <source>
        <dbReference type="SAM" id="MobiDB-lite"/>
    </source>
</evidence>
<proteinExistence type="predicted"/>
<accession>A0A2P6N212</accession>
<dbReference type="AlphaFoldDB" id="A0A2P6N212"/>